<sequence length="221" mass="25187">MATITRAAIPTREFALHRTLREVSDVEFECERLVESGEGRVMPLVWTRGADTETLEAALERDPSVTDVTLLAEFDDELLYRMNWVDQVRLVIEMVTSLDATILDAYGDAEAWNLRILYPDRDALSRTNDFCESNGLTFDVIHVREMRGDPVGRFGLTDEQYEAMTMACERGYFSVPRETDLDALAEDLDISHQALSERLRRGTEVLVEEALLVGPLRTLRR</sequence>
<dbReference type="InterPro" id="IPR007050">
    <property type="entry name" value="HTH_bacterioopsin"/>
</dbReference>
<dbReference type="AlphaFoldDB" id="A0ABD5U5R6"/>
<dbReference type="InterPro" id="IPR031803">
    <property type="entry name" value="BAT_GAF/HTH-assoc"/>
</dbReference>
<feature type="domain" description="Bacterioopsin transcriptional activator GAF and HTH associated" evidence="4">
    <location>
        <begin position="13"/>
        <end position="145"/>
    </location>
</feature>
<proteinExistence type="predicted"/>
<dbReference type="PANTHER" id="PTHR34236:SF1">
    <property type="entry name" value="DIMETHYL SULFOXIDE REDUCTASE TRANSCRIPTIONAL ACTIVATOR"/>
    <property type="match status" value="1"/>
</dbReference>
<evidence type="ECO:0000259" key="4">
    <source>
        <dbReference type="Pfam" id="PF15915"/>
    </source>
</evidence>
<dbReference type="RefSeq" id="WP_304447420.1">
    <property type="nucleotide sequence ID" value="NZ_JARRAH010000001.1"/>
</dbReference>
<evidence type="ECO:0000313" key="6">
    <source>
        <dbReference type="Proteomes" id="UP001596406"/>
    </source>
</evidence>
<keyword evidence="1" id="KW-0805">Transcription regulation</keyword>
<name>A0ABD5U5R6_9EURY</name>
<reference evidence="5 6" key="1">
    <citation type="journal article" date="2019" name="Int. J. Syst. Evol. Microbiol.">
        <title>The Global Catalogue of Microorganisms (GCM) 10K type strain sequencing project: providing services to taxonomists for standard genome sequencing and annotation.</title>
        <authorList>
            <consortium name="The Broad Institute Genomics Platform"/>
            <consortium name="The Broad Institute Genome Sequencing Center for Infectious Disease"/>
            <person name="Wu L."/>
            <person name="Ma J."/>
        </authorList>
    </citation>
    <scope>NUCLEOTIDE SEQUENCE [LARGE SCALE GENOMIC DNA]</scope>
    <source>
        <strain evidence="5 6">PSRA2</strain>
    </source>
</reference>
<protein>
    <submittedName>
        <fullName evidence="5">Bacterio-opsin activator domain-containing protein</fullName>
    </submittedName>
</protein>
<evidence type="ECO:0000256" key="1">
    <source>
        <dbReference type="ARBA" id="ARBA00023015"/>
    </source>
</evidence>
<dbReference type="Proteomes" id="UP001596406">
    <property type="component" value="Unassembled WGS sequence"/>
</dbReference>
<dbReference type="Pfam" id="PF15915">
    <property type="entry name" value="BAT"/>
    <property type="match status" value="1"/>
</dbReference>
<dbReference type="PANTHER" id="PTHR34236">
    <property type="entry name" value="DIMETHYL SULFOXIDE REDUCTASE TRANSCRIPTIONAL ACTIVATOR"/>
    <property type="match status" value="1"/>
</dbReference>
<feature type="domain" description="HTH bat-type" evidence="3">
    <location>
        <begin position="156"/>
        <end position="205"/>
    </location>
</feature>
<accession>A0ABD5U5R6</accession>
<comment type="caution">
    <text evidence="5">The sequence shown here is derived from an EMBL/GenBank/DDBJ whole genome shotgun (WGS) entry which is preliminary data.</text>
</comment>
<evidence type="ECO:0000259" key="3">
    <source>
        <dbReference type="Pfam" id="PF04967"/>
    </source>
</evidence>
<evidence type="ECO:0000256" key="2">
    <source>
        <dbReference type="ARBA" id="ARBA00023163"/>
    </source>
</evidence>
<keyword evidence="2" id="KW-0804">Transcription</keyword>
<organism evidence="5 6">
    <name type="scientific">Halomarina ordinaria</name>
    <dbReference type="NCBI Taxonomy" id="3033939"/>
    <lineage>
        <taxon>Archaea</taxon>
        <taxon>Methanobacteriati</taxon>
        <taxon>Methanobacteriota</taxon>
        <taxon>Stenosarchaea group</taxon>
        <taxon>Halobacteria</taxon>
        <taxon>Halobacteriales</taxon>
        <taxon>Natronomonadaceae</taxon>
        <taxon>Halomarina</taxon>
    </lineage>
</organism>
<gene>
    <name evidence="5" type="ORF">ACFQHK_04280</name>
</gene>
<evidence type="ECO:0000313" key="5">
    <source>
        <dbReference type="EMBL" id="MFC6835724.1"/>
    </source>
</evidence>
<dbReference type="Pfam" id="PF04967">
    <property type="entry name" value="HTH_10"/>
    <property type="match status" value="1"/>
</dbReference>
<dbReference type="EMBL" id="JBHSXM010000001">
    <property type="protein sequence ID" value="MFC6835724.1"/>
    <property type="molecule type" value="Genomic_DNA"/>
</dbReference>
<keyword evidence="6" id="KW-1185">Reference proteome</keyword>